<dbReference type="SUPFAM" id="SSF52540">
    <property type="entry name" value="P-loop containing nucleoside triphosphate hydrolases"/>
    <property type="match status" value="1"/>
</dbReference>
<dbReference type="Proteomes" id="UP000475214">
    <property type="component" value="Unassembled WGS sequence"/>
</dbReference>
<dbReference type="InterPro" id="IPR027417">
    <property type="entry name" value="P-loop_NTPase"/>
</dbReference>
<accession>A0A6L9SK78</accession>
<sequence>MDNHFISGPIFRAYGADGYAPLPEWVLELVTRVRAATLTAVAHARPGLSHIFTDYLSNDPEEERYLRLLRSKAAGRGAQFVPVWLTCPEDELLRRAVSPARSEGNKLRDPDELSRILNSKGILPPPDDALVLDTSAMSPREAAQCIIDVLTDDRPRCDQS</sequence>
<comment type="caution">
    <text evidence="1">The sequence shown here is derived from an EMBL/GenBank/DDBJ whole genome shotgun (WGS) entry which is preliminary data.</text>
</comment>
<proteinExistence type="predicted"/>
<evidence type="ECO:0000313" key="2">
    <source>
        <dbReference type="Proteomes" id="UP000475214"/>
    </source>
</evidence>
<dbReference type="AlphaFoldDB" id="A0A6L9SK78"/>
<name>A0A6L9SK78_9ACTN</name>
<protein>
    <submittedName>
        <fullName evidence="1">Uncharacterized protein</fullName>
    </submittedName>
</protein>
<evidence type="ECO:0000313" key="1">
    <source>
        <dbReference type="EMBL" id="NEE04782.1"/>
    </source>
</evidence>
<dbReference type="Gene3D" id="3.40.50.300">
    <property type="entry name" value="P-loop containing nucleotide triphosphate hydrolases"/>
    <property type="match status" value="1"/>
</dbReference>
<gene>
    <name evidence="1" type="ORF">G1H10_31935</name>
</gene>
<keyword evidence="2" id="KW-1185">Reference proteome</keyword>
<reference evidence="1 2" key="1">
    <citation type="submission" date="2020-02" db="EMBL/GenBank/DDBJ databases">
        <authorList>
            <person name="Li X.-J."/>
            <person name="Han X.-M."/>
        </authorList>
    </citation>
    <scope>NUCLEOTIDE SEQUENCE [LARGE SCALE GENOMIC DNA]</scope>
    <source>
        <strain evidence="1 2">CCTCC AB 2017055</strain>
    </source>
</reference>
<organism evidence="1 2">
    <name type="scientific">Phytoactinopolyspora halotolerans</name>
    <dbReference type="NCBI Taxonomy" id="1981512"/>
    <lineage>
        <taxon>Bacteria</taxon>
        <taxon>Bacillati</taxon>
        <taxon>Actinomycetota</taxon>
        <taxon>Actinomycetes</taxon>
        <taxon>Jiangellales</taxon>
        <taxon>Jiangellaceae</taxon>
        <taxon>Phytoactinopolyspora</taxon>
    </lineage>
</organism>
<dbReference type="EMBL" id="JAAGOA010000046">
    <property type="protein sequence ID" value="NEE04782.1"/>
    <property type="molecule type" value="Genomic_DNA"/>
</dbReference>